<dbReference type="Pfam" id="PF09718">
    <property type="entry name" value="Tape_meas_lam_C"/>
    <property type="match status" value="1"/>
</dbReference>
<dbReference type="EMBL" id="LR798261">
    <property type="protein sequence ID" value="CAB5218538.1"/>
    <property type="molecule type" value="Genomic_DNA"/>
</dbReference>
<feature type="domain" description="Bacteriophage tail tape measure C-terminal" evidence="2">
    <location>
        <begin position="1412"/>
        <end position="1466"/>
    </location>
</feature>
<gene>
    <name evidence="3" type="ORF">UFOVP218_27</name>
</gene>
<accession>A0A6J7WNV4</accession>
<dbReference type="InterPro" id="IPR006431">
    <property type="entry name" value="Phage_tape_meas_C"/>
</dbReference>
<evidence type="ECO:0000259" key="2">
    <source>
        <dbReference type="Pfam" id="PF09718"/>
    </source>
</evidence>
<reference evidence="3" key="1">
    <citation type="submission" date="2020-05" db="EMBL/GenBank/DDBJ databases">
        <authorList>
            <person name="Chiriac C."/>
            <person name="Salcher M."/>
            <person name="Ghai R."/>
            <person name="Kavagutti S V."/>
        </authorList>
    </citation>
    <scope>NUCLEOTIDE SEQUENCE</scope>
</reference>
<proteinExistence type="predicted"/>
<name>A0A6J7WNV4_9CAUD</name>
<evidence type="ECO:0000313" key="3">
    <source>
        <dbReference type="EMBL" id="CAB5218538.1"/>
    </source>
</evidence>
<organism evidence="3">
    <name type="scientific">uncultured Caudovirales phage</name>
    <dbReference type="NCBI Taxonomy" id="2100421"/>
    <lineage>
        <taxon>Viruses</taxon>
        <taxon>Duplodnaviria</taxon>
        <taxon>Heunggongvirae</taxon>
        <taxon>Uroviricota</taxon>
        <taxon>Caudoviricetes</taxon>
        <taxon>Peduoviridae</taxon>
        <taxon>Maltschvirus</taxon>
        <taxon>Maltschvirus maltsch</taxon>
    </lineage>
</organism>
<sequence length="1634" mass="176411">MNNTINANLNISDTGGTVKQRTRDVKDLNIETEKLAKLNMSSAKKAAYSEYGTARAIGSGTGAAGRDFGKEAQGLSGLVRLYAVYAANLFAAEAAFRALSNAADTSNMVKGLDQLGAQSGRSLGTLSKQLVDVTGGAISLREAMTATAQATAAGMTSQNLIRLGTVARQASQALGIGLPDAVSRLSRGITKLEPELLDELGLFTKIDQSNQDYARSLGKTASSLTDFEKRQGFANSVLKEAEDKFGKLKIDVNPYDKLASSLANVSFQGLELINKVLAPIVDILSKSPLALTTVLAGIGAMILKQAIPAIGQYRAELAKAADASLLAVSGRSRAADQAKISKLRDLKQQAEQEAETYVTALDAAERKLKALKDTKFAQDRKKVSAILEKPVQEVSKEEITYLKSQAAKTTANKALQASYLETAAIIEGGQLAEERHLKTSMALAQQEEDIKTKVLSTKKEDEAFNKQSRAAAIQDIRARAAGNVQEMGFLKSVKQGWGEIIEARKGYTKTIATGEIKKDATGKKMKDEYGYIPETTTVVTAGITKMQVSTGILGVTASAAASSLAKLFGAFARGGAALAVASVVFEFVNFLFSNSAKEADAYSKSMDTLSAAIDTVGATLNAIRDKSIDKILSVESVQARANAFIGLSDALSDSIKKLDELQKAQNGWDRFVDTIKRVTSTVSFGFSDKLFGGGIQRDMTKNLAGSIIASIRAAESGDERKKISAELSKIVGFDASTFDQQGLEDALNKLNFSQLESKQLSVSRAVKTFATEAANSAAALTAFQESIKQTAKDVDALTTSLSPTDPFGKIGVDLLANSSKLTTALQSPKHALEALKEVANSMQLISLLPTGTQEQFINTKQELTDLTNSLGKAREAQLKAQEDFAKTSAKVKYNRTEIGKKTTSGEQQDADNIANIAARKAVQISANILEDLEPKAKAFAQKYAEGLSLGLFKEGVRYLDASLKMAMKEGAIAAARGYLNVISSLGGATAKEETKLKLEELDIQKELIKIAYDARLSQERNTLATEENSLRLAKSSEETKARDLVFLLQNKEKFLTAPGSVNKAEQDLKNALEKRDNIDRSIEINKYQAEFAKSPNIATVKEVLKQPDGSLQKQALANSPIVAAIYARDSQMGKLKGQQTAIKTEGRYKELTEQAKLENNLLDIQIRKSDLVSKQIQDQEQLLGFYSEELSKNKLSADLNSESLKYSKEVNLYLADRTAALEIINTKGIDSEKRNATIVALSKNEADFAQKTADYTNKKLELETKYQTDREAGLISIRKLEEDIAARKLKNQNEISTAELTDRETNLKFLTEIGAITQEQAAAERASIDTKKLIIDYTEKKRVLDIEILDIADKQAKLERFRQFALENGYEVDVSQDKDRLDRLKAGAQGSIDALERTKQSGQKAIDVTQSLADHSVGMEKVFRDSFMGMADALTEFAKTGKLNFSDLINNMLASLLKFELQYQMSALYAGLGPGGLMGAAKDFLGIGSPKFAGDPNAPVGEFAKGAAYDMGIQKFAQGGAFSNQIVTNPTMFKFASGTGLMGEAGPEAIMPLKRDGKGNLGVTSGASHPKVDVVVNNYSNQQATTNETVDSRGNRKIEVIVGDMVADQIGRVGSNAQQAMTMNYGARPTLVRR</sequence>
<evidence type="ECO:0000256" key="1">
    <source>
        <dbReference type="SAM" id="Coils"/>
    </source>
</evidence>
<feature type="coiled-coil region" evidence="1">
    <location>
        <begin position="333"/>
        <end position="381"/>
    </location>
</feature>
<keyword evidence="1" id="KW-0175">Coiled coil</keyword>
<protein>
    <submittedName>
        <fullName evidence="3">Bacteriophage lambda, GpH, tail tape measure, C-terminal</fullName>
    </submittedName>
</protein>